<dbReference type="Proteomes" id="UP000183794">
    <property type="component" value="Unassembled WGS sequence"/>
</dbReference>
<gene>
    <name evidence="2" type="ORF">NVI5450_2243</name>
</gene>
<dbReference type="RefSeq" id="WP_075518237.1">
    <property type="nucleotide sequence ID" value="NZ_FPLD01000060.1"/>
</dbReference>
<feature type="chain" id="PRO_5012679141" evidence="1">
    <location>
        <begin position="22"/>
        <end position="89"/>
    </location>
</feature>
<evidence type="ECO:0000256" key="1">
    <source>
        <dbReference type="SAM" id="SignalP"/>
    </source>
</evidence>
<reference evidence="2 3" key="1">
    <citation type="submission" date="2016-11" db="EMBL/GenBank/DDBJ databases">
        <authorList>
            <person name="Jaros S."/>
            <person name="Januszkiewicz K."/>
            <person name="Wedrychowicz H."/>
        </authorList>
    </citation>
    <scope>NUCLEOTIDE SEQUENCE [LARGE SCALE GENOMIC DNA]</scope>
    <source>
        <strain evidence="2">NVI 5450</strain>
    </source>
</reference>
<evidence type="ECO:0000313" key="2">
    <source>
        <dbReference type="EMBL" id="SGY99840.1"/>
    </source>
</evidence>
<keyword evidence="1" id="KW-0732">Signal</keyword>
<sequence length="89" mass="9879">MNVALSKLILIFSFVSKSTLAAGSNYKLADLPDFHRDDGYGDMLQSEYVTSTPINRPHDELLALGTSDRIYSQLHEIRVAGFSSMQISL</sequence>
<feature type="signal peptide" evidence="1">
    <location>
        <begin position="1"/>
        <end position="21"/>
    </location>
</feature>
<organism evidence="2 3">
    <name type="scientific">Moritella viscosa</name>
    <dbReference type="NCBI Taxonomy" id="80854"/>
    <lineage>
        <taxon>Bacteria</taxon>
        <taxon>Pseudomonadati</taxon>
        <taxon>Pseudomonadota</taxon>
        <taxon>Gammaproteobacteria</taxon>
        <taxon>Alteromonadales</taxon>
        <taxon>Moritellaceae</taxon>
        <taxon>Moritella</taxon>
    </lineage>
</organism>
<name>A0A1K9ZT89_9GAMM</name>
<dbReference type="AlphaFoldDB" id="A0A1K9ZT89"/>
<proteinExistence type="predicted"/>
<protein>
    <submittedName>
        <fullName evidence="2">Possible muconate cycloisomerase</fullName>
    </submittedName>
</protein>
<accession>A0A1K9ZT89</accession>
<dbReference type="GO" id="GO:0016853">
    <property type="term" value="F:isomerase activity"/>
    <property type="evidence" value="ECO:0007669"/>
    <property type="project" value="UniProtKB-KW"/>
</dbReference>
<keyword evidence="2" id="KW-0413">Isomerase</keyword>
<evidence type="ECO:0000313" key="3">
    <source>
        <dbReference type="Proteomes" id="UP000183794"/>
    </source>
</evidence>
<dbReference type="EMBL" id="FPLD01000060">
    <property type="protein sequence ID" value="SGY99840.1"/>
    <property type="molecule type" value="Genomic_DNA"/>
</dbReference>